<name>A0A6G1WSB1_9HYPH</name>
<organism evidence="1">
    <name type="scientific">Sinorhizobium medicae</name>
    <dbReference type="NCBI Taxonomy" id="110321"/>
    <lineage>
        <taxon>Bacteria</taxon>
        <taxon>Pseudomonadati</taxon>
        <taxon>Pseudomonadota</taxon>
        <taxon>Alphaproteobacteria</taxon>
        <taxon>Hyphomicrobiales</taxon>
        <taxon>Rhizobiaceae</taxon>
        <taxon>Sinorhizobium/Ensifer group</taxon>
        <taxon>Sinorhizobium</taxon>
    </lineage>
</organism>
<dbReference type="AlphaFoldDB" id="A0A6G1WSB1"/>
<comment type="caution">
    <text evidence="1">The sequence shown here is derived from an EMBL/GenBank/DDBJ whole genome shotgun (WGS) entry which is preliminary data.</text>
</comment>
<gene>
    <name evidence="1" type="ORF">GHJ91_26845</name>
</gene>
<sequence length="98" mass="10997">MSWIARLGRCEEACEWNKVEMTRGTQAEEPLVRGLMVPYGLHVKENVLLYVHAQPEVNIDETPARGRVWRRLDPDACNVQGRVADKKVGAAPKTALIS</sequence>
<dbReference type="EMBL" id="WISB01000162">
    <property type="protein sequence ID" value="MQW72628.1"/>
    <property type="molecule type" value="Genomic_DNA"/>
</dbReference>
<reference evidence="1" key="1">
    <citation type="journal article" date="2013" name="Genome Biol.">
        <title>Comparative genomics of the core and accessory genomes of 48 Sinorhizobium strains comprising five genospecies.</title>
        <authorList>
            <person name="Sugawara M."/>
            <person name="Epstein B."/>
            <person name="Badgley B.D."/>
            <person name="Unno T."/>
            <person name="Xu L."/>
            <person name="Reese J."/>
            <person name="Gyaneshwar P."/>
            <person name="Denny R."/>
            <person name="Mudge J."/>
            <person name="Bharti A.K."/>
            <person name="Farmer A.D."/>
            <person name="May G.D."/>
            <person name="Woodward J.E."/>
            <person name="Medigue C."/>
            <person name="Vallenet D."/>
            <person name="Lajus A."/>
            <person name="Rouy Z."/>
            <person name="Martinez-Vaz B."/>
            <person name="Tiffin P."/>
            <person name="Young N.D."/>
            <person name="Sadowsky M.J."/>
        </authorList>
    </citation>
    <scope>NUCLEOTIDE SEQUENCE</scope>
    <source>
        <strain evidence="1">M1</strain>
    </source>
</reference>
<proteinExistence type="predicted"/>
<accession>A0A6G1WSB1</accession>
<protein>
    <submittedName>
        <fullName evidence="1">Uncharacterized protein</fullName>
    </submittedName>
</protein>
<dbReference type="RefSeq" id="WP_153413881.1">
    <property type="nucleotide sequence ID" value="NZ_WISB01000162.1"/>
</dbReference>
<evidence type="ECO:0000313" key="1">
    <source>
        <dbReference type="EMBL" id="MQW72628.1"/>
    </source>
</evidence>